<protein>
    <recommendedName>
        <fullName evidence="4">Secreted protein</fullName>
    </recommendedName>
</protein>
<evidence type="ECO:0000256" key="1">
    <source>
        <dbReference type="SAM" id="SignalP"/>
    </source>
</evidence>
<name>A0A6A5YDA3_9PLEO</name>
<reference evidence="2" key="1">
    <citation type="journal article" date="2020" name="Stud. Mycol.">
        <title>101 Dothideomycetes genomes: a test case for predicting lifestyles and emergence of pathogens.</title>
        <authorList>
            <person name="Haridas S."/>
            <person name="Albert R."/>
            <person name="Binder M."/>
            <person name="Bloem J."/>
            <person name="Labutti K."/>
            <person name="Salamov A."/>
            <person name="Andreopoulos B."/>
            <person name="Baker S."/>
            <person name="Barry K."/>
            <person name="Bills G."/>
            <person name="Bluhm B."/>
            <person name="Cannon C."/>
            <person name="Castanera R."/>
            <person name="Culley D."/>
            <person name="Daum C."/>
            <person name="Ezra D."/>
            <person name="Gonzalez J."/>
            <person name="Henrissat B."/>
            <person name="Kuo A."/>
            <person name="Liang C."/>
            <person name="Lipzen A."/>
            <person name="Lutzoni F."/>
            <person name="Magnuson J."/>
            <person name="Mondo S."/>
            <person name="Nolan M."/>
            <person name="Ohm R."/>
            <person name="Pangilinan J."/>
            <person name="Park H.-J."/>
            <person name="Ramirez L."/>
            <person name="Alfaro M."/>
            <person name="Sun H."/>
            <person name="Tritt A."/>
            <person name="Yoshinaga Y."/>
            <person name="Zwiers L.-H."/>
            <person name="Turgeon B."/>
            <person name="Goodwin S."/>
            <person name="Spatafora J."/>
            <person name="Crous P."/>
            <person name="Grigoriev I."/>
        </authorList>
    </citation>
    <scope>NUCLEOTIDE SEQUENCE</scope>
    <source>
        <strain evidence="2">CBS 627.86</strain>
    </source>
</reference>
<dbReference type="OrthoDB" id="10335614at2759"/>
<sequence length="97" mass="10756">MVLLSTSLACLLLKSTQINMCDIRVITYACCRCNPPHQVQGDYLRCRQARARPNQQPCVPASRQQRDLPLSLDAQDTNVAGECPVCRARTPPNSSDL</sequence>
<dbReference type="Proteomes" id="UP000799770">
    <property type="component" value="Unassembled WGS sequence"/>
</dbReference>
<organism evidence="2 3">
    <name type="scientific">Lophiotrema nucula</name>
    <dbReference type="NCBI Taxonomy" id="690887"/>
    <lineage>
        <taxon>Eukaryota</taxon>
        <taxon>Fungi</taxon>
        <taxon>Dikarya</taxon>
        <taxon>Ascomycota</taxon>
        <taxon>Pezizomycotina</taxon>
        <taxon>Dothideomycetes</taxon>
        <taxon>Pleosporomycetidae</taxon>
        <taxon>Pleosporales</taxon>
        <taxon>Lophiotremataceae</taxon>
        <taxon>Lophiotrema</taxon>
    </lineage>
</organism>
<dbReference type="EMBL" id="ML977393">
    <property type="protein sequence ID" value="KAF2105242.1"/>
    <property type="molecule type" value="Genomic_DNA"/>
</dbReference>
<keyword evidence="3" id="KW-1185">Reference proteome</keyword>
<keyword evidence="1" id="KW-0732">Signal</keyword>
<proteinExistence type="predicted"/>
<gene>
    <name evidence="2" type="ORF">BDV96DRAFT_592843</name>
</gene>
<evidence type="ECO:0000313" key="3">
    <source>
        <dbReference type="Proteomes" id="UP000799770"/>
    </source>
</evidence>
<dbReference type="AlphaFoldDB" id="A0A6A5YDA3"/>
<feature type="signal peptide" evidence="1">
    <location>
        <begin position="1"/>
        <end position="18"/>
    </location>
</feature>
<evidence type="ECO:0000313" key="2">
    <source>
        <dbReference type="EMBL" id="KAF2105242.1"/>
    </source>
</evidence>
<accession>A0A6A5YDA3</accession>
<evidence type="ECO:0008006" key="4">
    <source>
        <dbReference type="Google" id="ProtNLM"/>
    </source>
</evidence>
<feature type="chain" id="PRO_5025405441" description="Secreted protein" evidence="1">
    <location>
        <begin position="19"/>
        <end position="97"/>
    </location>
</feature>